<evidence type="ECO:0000256" key="3">
    <source>
        <dbReference type="ARBA" id="ARBA00022475"/>
    </source>
</evidence>
<dbReference type="InterPro" id="IPR027417">
    <property type="entry name" value="P-loop_NTPase"/>
</dbReference>
<organism evidence="9 10">
    <name type="scientific">Veillonella rodentium</name>
    <dbReference type="NCBI Taxonomy" id="248315"/>
    <lineage>
        <taxon>Bacteria</taxon>
        <taxon>Bacillati</taxon>
        <taxon>Bacillota</taxon>
        <taxon>Negativicutes</taxon>
        <taxon>Veillonellales</taxon>
        <taxon>Veillonellaceae</taxon>
        <taxon>Veillonella</taxon>
    </lineage>
</organism>
<dbReference type="Pfam" id="PF02492">
    <property type="entry name" value="cobW"/>
    <property type="match status" value="1"/>
</dbReference>
<dbReference type="PANTHER" id="PTHR34184">
    <property type="entry name" value="UPF0718 PROTEIN YCGR"/>
    <property type="match status" value="1"/>
</dbReference>
<feature type="transmembrane region" description="Helical" evidence="7">
    <location>
        <begin position="422"/>
        <end position="439"/>
    </location>
</feature>
<dbReference type="KEGG" id="vrm:44547418_00287"/>
<evidence type="ECO:0000259" key="8">
    <source>
        <dbReference type="Pfam" id="PF02492"/>
    </source>
</evidence>
<dbReference type="PANTHER" id="PTHR34184:SF4">
    <property type="entry name" value="UPF0718 PROTEIN YCGR"/>
    <property type="match status" value="1"/>
</dbReference>
<evidence type="ECO:0000256" key="7">
    <source>
        <dbReference type="SAM" id="Phobius"/>
    </source>
</evidence>
<proteinExistence type="inferred from homology"/>
<feature type="transmembrane region" description="Helical" evidence="7">
    <location>
        <begin position="296"/>
        <end position="319"/>
    </location>
</feature>
<feature type="transmembrane region" description="Helical" evidence="7">
    <location>
        <begin position="185"/>
        <end position="206"/>
    </location>
</feature>
<dbReference type="RefSeq" id="WP_095065102.1">
    <property type="nucleotide sequence ID" value="NZ_LT906470.1"/>
</dbReference>
<feature type="transmembrane region" description="Helical" evidence="7">
    <location>
        <begin position="218"/>
        <end position="246"/>
    </location>
</feature>
<comment type="similarity">
    <text evidence="2">Belongs to the UPF0718 family.</text>
</comment>
<dbReference type="InterPro" id="IPR005524">
    <property type="entry name" value="DUF318"/>
</dbReference>
<feature type="transmembrane region" description="Helical" evidence="7">
    <location>
        <begin position="445"/>
        <end position="469"/>
    </location>
</feature>
<name>A0A239YGJ5_9FIRM</name>
<dbReference type="Proteomes" id="UP000214973">
    <property type="component" value="Chromosome 1"/>
</dbReference>
<protein>
    <submittedName>
        <fullName evidence="9">Predicted permease</fullName>
    </submittedName>
</protein>
<dbReference type="InterPro" id="IPR052923">
    <property type="entry name" value="UPF0718"/>
</dbReference>
<dbReference type="InterPro" id="IPR003495">
    <property type="entry name" value="CobW/HypB/UreG_nucleotide-bd"/>
</dbReference>
<accession>A0A239YGJ5</accession>
<evidence type="ECO:0000256" key="6">
    <source>
        <dbReference type="ARBA" id="ARBA00023136"/>
    </source>
</evidence>
<feature type="transmembrane region" description="Helical" evidence="7">
    <location>
        <begin position="266"/>
        <end position="284"/>
    </location>
</feature>
<dbReference type="GO" id="GO:0005886">
    <property type="term" value="C:plasma membrane"/>
    <property type="evidence" value="ECO:0007669"/>
    <property type="project" value="UniProtKB-SubCell"/>
</dbReference>
<dbReference type="AlphaFoldDB" id="A0A239YGJ5"/>
<sequence length="540" mass="59748">MIPVYIVMGFIGSGKSTLINEQLQHRKKLGGTALISAEEGSTKLIKEPLVLNPDQLSAINPSHQESYTDISKTIATCLDKVQPKELWIEWNGMLGFHQLEALLYSKDLRDKVRIEKVLYLCSDAFISTILPALGANAESQLYCADIIITESDQHDNLLHSYNPDAHIIIKPTAKDVERLCRKNTWGLIPNLLIMVLTAYILIVTVFRHDVPYSVHQCFAIVTGLIIEAIPFLLLGTIAATGIRFFVPQRILLKLLGGHSWKSYGTAMMSGLVLPVCDCAIIPLFKALIDRGVPLSVVILFMLASPIINPITILSTWYAFPDNPMITVWRILLGLSVALIVALSFRYRPPRLSELRGSKQSGQNFIYEALSLSSPPSGVQETVYNDDTGATIKKRSLTERMFRQSAVSPKILLLHMEREFTQLLLYFSIAAAVVAVFQVYGKPFLLNAGIALPDMATIPVLLLAAFLFSVCSTSDAIIGKTLSGLFPLGSVMGFLILGPMMDIKNVYLLRQYVPVTFIWRLGLTVVITAGLTALLFLKLIQ</sequence>
<keyword evidence="4 7" id="KW-0812">Transmembrane</keyword>
<evidence type="ECO:0000313" key="9">
    <source>
        <dbReference type="EMBL" id="SNV57526.1"/>
    </source>
</evidence>
<feature type="transmembrane region" description="Helical" evidence="7">
    <location>
        <begin position="476"/>
        <end position="496"/>
    </location>
</feature>
<dbReference type="Pfam" id="PF03773">
    <property type="entry name" value="ArsP_1"/>
    <property type="match status" value="1"/>
</dbReference>
<evidence type="ECO:0000313" key="10">
    <source>
        <dbReference type="Proteomes" id="UP000214973"/>
    </source>
</evidence>
<keyword evidence="6 7" id="KW-0472">Membrane</keyword>
<dbReference type="EMBL" id="LT906470">
    <property type="protein sequence ID" value="SNV57526.1"/>
    <property type="molecule type" value="Genomic_DNA"/>
</dbReference>
<keyword evidence="3" id="KW-1003">Cell membrane</keyword>
<evidence type="ECO:0000256" key="4">
    <source>
        <dbReference type="ARBA" id="ARBA00022692"/>
    </source>
</evidence>
<evidence type="ECO:0000256" key="1">
    <source>
        <dbReference type="ARBA" id="ARBA00004651"/>
    </source>
</evidence>
<feature type="transmembrane region" description="Helical" evidence="7">
    <location>
        <begin position="516"/>
        <end position="536"/>
    </location>
</feature>
<dbReference type="Gene3D" id="3.40.50.300">
    <property type="entry name" value="P-loop containing nucleotide triphosphate hydrolases"/>
    <property type="match status" value="1"/>
</dbReference>
<comment type="subcellular location">
    <subcellularLocation>
        <location evidence="1">Cell membrane</location>
        <topology evidence="1">Multi-pass membrane protein</topology>
    </subcellularLocation>
</comment>
<feature type="transmembrane region" description="Helical" evidence="7">
    <location>
        <begin position="325"/>
        <end position="346"/>
    </location>
</feature>
<dbReference type="SUPFAM" id="SSF52540">
    <property type="entry name" value="P-loop containing nucleoside triphosphate hydrolases"/>
    <property type="match status" value="1"/>
</dbReference>
<evidence type="ECO:0000256" key="5">
    <source>
        <dbReference type="ARBA" id="ARBA00022989"/>
    </source>
</evidence>
<reference evidence="9 10" key="1">
    <citation type="submission" date="2017-06" db="EMBL/GenBank/DDBJ databases">
        <authorList>
            <consortium name="Pathogen Informatics"/>
        </authorList>
    </citation>
    <scope>NUCLEOTIDE SEQUENCE [LARGE SCALE GENOMIC DNA]</scope>
    <source>
        <strain evidence="9 10">NCTC12018</strain>
    </source>
</reference>
<keyword evidence="10" id="KW-1185">Reference proteome</keyword>
<gene>
    <name evidence="9" type="ORF">SAMEA44547418_00287</name>
</gene>
<evidence type="ECO:0000256" key="2">
    <source>
        <dbReference type="ARBA" id="ARBA00006386"/>
    </source>
</evidence>
<keyword evidence="5 7" id="KW-1133">Transmembrane helix</keyword>
<feature type="domain" description="CobW/HypB/UreG nucleotide-binding" evidence="8">
    <location>
        <begin position="3"/>
        <end position="149"/>
    </location>
</feature>